<evidence type="ECO:0000256" key="4">
    <source>
        <dbReference type="ARBA" id="ARBA00023014"/>
    </source>
</evidence>
<evidence type="ECO:0000256" key="1">
    <source>
        <dbReference type="ARBA" id="ARBA00022691"/>
    </source>
</evidence>
<dbReference type="Pfam" id="PF13186">
    <property type="entry name" value="SPASM"/>
    <property type="match status" value="1"/>
</dbReference>
<feature type="domain" description="Radical SAM core" evidence="5">
    <location>
        <begin position="4"/>
        <end position="220"/>
    </location>
</feature>
<dbReference type="PANTHER" id="PTHR11228:SF7">
    <property type="entry name" value="PQQA PEPTIDE CYCLASE"/>
    <property type="match status" value="1"/>
</dbReference>
<evidence type="ECO:0000256" key="3">
    <source>
        <dbReference type="ARBA" id="ARBA00023004"/>
    </source>
</evidence>
<dbReference type="Proteomes" id="UP000230405">
    <property type="component" value="Unassembled WGS sequence"/>
</dbReference>
<dbReference type="CDD" id="cd01335">
    <property type="entry name" value="Radical_SAM"/>
    <property type="match status" value="1"/>
</dbReference>
<reference evidence="7" key="1">
    <citation type="submission" date="2017-09" db="EMBL/GenBank/DDBJ databases">
        <title>Depth-based differentiation of microbial function through sediment-hosted aquifers and enrichment of novel symbionts in the deep terrestrial subsurface.</title>
        <authorList>
            <person name="Probst A.J."/>
            <person name="Ladd B."/>
            <person name="Jarett J.K."/>
            <person name="Geller-Mcgrath D.E."/>
            <person name="Sieber C.M.K."/>
            <person name="Emerson J.B."/>
            <person name="Anantharaman K."/>
            <person name="Thomas B.C."/>
            <person name="Malmstrom R."/>
            <person name="Stieglmeier M."/>
            <person name="Klingl A."/>
            <person name="Woyke T."/>
            <person name="Ryan C.M."/>
            <person name="Banfield J.F."/>
        </authorList>
    </citation>
    <scope>NUCLEOTIDE SEQUENCE [LARGE SCALE GENOMIC DNA]</scope>
</reference>
<sequence length="436" mass="49795">MERLLFPLDVQIELTEACNQKCRHCYNFWRYNSKTIKKDELCSNDFLTILKKLNDCGVSMITLTGGEPLLRPKIFFSLLKQAKKFDMEVGLNSNAVLINNEVANKIFNNGLDHALISLMGVELTHNSISNLPNGFKLTCNGINNLVKTGINVAVNMVVSKLNQNEIYLVGKIVHDLGVKTFCVTPMVPSNKSHYQYLLTNQECKTSLRDLLRTRKDFGFNIDTLEPIARCIFKENEDDEFIDFIGNRICSAAVSSCAISSRGNVRPCIHADKEFGNILLEDLSKIWKKMEYWSSPNILPRECAECNANIVCEGGCRMSAKLITGHYNGKDMYMTEPIMDLDRIKKLPGCLNLCLNNDILLKINEHVRFRKENFGWVVYVYSNLEFCTDDGYDFITQLRKKPFFTITSLIKEHNLPEDLIKPAIMQLVKNKIILFIN</sequence>
<proteinExistence type="predicted"/>
<evidence type="ECO:0000256" key="2">
    <source>
        <dbReference type="ARBA" id="ARBA00022723"/>
    </source>
</evidence>
<dbReference type="InterPro" id="IPR013785">
    <property type="entry name" value="Aldolase_TIM"/>
</dbReference>
<dbReference type="InterPro" id="IPR050377">
    <property type="entry name" value="Radical_SAM_PqqE_MftC-like"/>
</dbReference>
<dbReference type="InterPro" id="IPR023885">
    <property type="entry name" value="4Fe4S-binding_SPASM_dom"/>
</dbReference>
<dbReference type="GO" id="GO:0051536">
    <property type="term" value="F:iron-sulfur cluster binding"/>
    <property type="evidence" value="ECO:0007669"/>
    <property type="project" value="UniProtKB-KW"/>
</dbReference>
<gene>
    <name evidence="6" type="ORF">COX77_01490</name>
</gene>
<name>A0A2M7VFM3_9BACT</name>
<dbReference type="InterPro" id="IPR007197">
    <property type="entry name" value="rSAM"/>
</dbReference>
<organism evidence="6 7">
    <name type="scientific">Candidatus Komeilibacteria bacterium CG_4_10_14_0_2_um_filter_37_10</name>
    <dbReference type="NCBI Taxonomy" id="1974470"/>
    <lineage>
        <taxon>Bacteria</taxon>
        <taxon>Candidatus Komeiliibacteriota</taxon>
    </lineage>
</organism>
<keyword evidence="4" id="KW-0411">Iron-sulfur</keyword>
<evidence type="ECO:0000259" key="5">
    <source>
        <dbReference type="PROSITE" id="PS51918"/>
    </source>
</evidence>
<dbReference type="AlphaFoldDB" id="A0A2M7VFM3"/>
<dbReference type="GO" id="GO:0046872">
    <property type="term" value="F:metal ion binding"/>
    <property type="evidence" value="ECO:0007669"/>
    <property type="project" value="UniProtKB-KW"/>
</dbReference>
<dbReference type="SUPFAM" id="SSF102114">
    <property type="entry name" value="Radical SAM enzymes"/>
    <property type="match status" value="1"/>
</dbReference>
<dbReference type="Pfam" id="PF04055">
    <property type="entry name" value="Radical_SAM"/>
    <property type="match status" value="1"/>
</dbReference>
<keyword evidence="2" id="KW-0479">Metal-binding</keyword>
<dbReference type="NCBIfam" id="TIGR04085">
    <property type="entry name" value="rSAM_more_4Fe4S"/>
    <property type="match status" value="1"/>
</dbReference>
<evidence type="ECO:0000313" key="7">
    <source>
        <dbReference type="Proteomes" id="UP000230405"/>
    </source>
</evidence>
<dbReference type="PROSITE" id="PS51918">
    <property type="entry name" value="RADICAL_SAM"/>
    <property type="match status" value="1"/>
</dbReference>
<dbReference type="SFLD" id="SFLDG01386">
    <property type="entry name" value="main_SPASM_domain-containing"/>
    <property type="match status" value="1"/>
</dbReference>
<dbReference type="Gene3D" id="3.20.20.70">
    <property type="entry name" value="Aldolase class I"/>
    <property type="match status" value="1"/>
</dbReference>
<dbReference type="GO" id="GO:0003824">
    <property type="term" value="F:catalytic activity"/>
    <property type="evidence" value="ECO:0007669"/>
    <property type="project" value="InterPro"/>
</dbReference>
<keyword evidence="1" id="KW-0949">S-adenosyl-L-methionine</keyword>
<dbReference type="InterPro" id="IPR058240">
    <property type="entry name" value="rSAM_sf"/>
</dbReference>
<protein>
    <recommendedName>
        <fullName evidence="5">Radical SAM core domain-containing protein</fullName>
    </recommendedName>
</protein>
<evidence type="ECO:0000313" key="6">
    <source>
        <dbReference type="EMBL" id="PIZ99442.1"/>
    </source>
</evidence>
<dbReference type="PANTHER" id="PTHR11228">
    <property type="entry name" value="RADICAL SAM DOMAIN PROTEIN"/>
    <property type="match status" value="1"/>
</dbReference>
<accession>A0A2M7VFM3</accession>
<comment type="caution">
    <text evidence="6">The sequence shown here is derived from an EMBL/GenBank/DDBJ whole genome shotgun (WGS) entry which is preliminary data.</text>
</comment>
<dbReference type="SFLD" id="SFLDG01067">
    <property type="entry name" value="SPASM/twitch_domain_containing"/>
    <property type="match status" value="1"/>
</dbReference>
<dbReference type="EMBL" id="PFPO01000027">
    <property type="protein sequence ID" value="PIZ99442.1"/>
    <property type="molecule type" value="Genomic_DNA"/>
</dbReference>
<keyword evidence="3" id="KW-0408">Iron</keyword>
<dbReference type="SFLD" id="SFLDS00029">
    <property type="entry name" value="Radical_SAM"/>
    <property type="match status" value="1"/>
</dbReference>